<keyword evidence="3" id="KW-1185">Reference proteome</keyword>
<evidence type="ECO:0000313" key="3">
    <source>
        <dbReference type="Proteomes" id="UP001055955"/>
    </source>
</evidence>
<dbReference type="InterPro" id="IPR045179">
    <property type="entry name" value="YgfZ/GcvT"/>
</dbReference>
<reference evidence="2 3" key="1">
    <citation type="journal article" date="2022" name="Nat. Microbiol.">
        <title>The microbiome of a bacterivorous marine choanoflagellate contains a resource-demanding obligate bacterial associate.</title>
        <authorList>
            <person name="Needham D.M."/>
            <person name="Poirier C."/>
            <person name="Bachy C."/>
            <person name="George E.E."/>
            <person name="Wilken S."/>
            <person name="Yung C.C.M."/>
            <person name="Limardo A.J."/>
            <person name="Morando M."/>
            <person name="Sudek L."/>
            <person name="Malmstrom R.R."/>
            <person name="Keeling P.J."/>
            <person name="Santoro A.E."/>
            <person name="Worden A.Z."/>
        </authorList>
    </citation>
    <scope>NUCLEOTIDE SEQUENCE [LARGE SCALE GENOMIC DNA]</scope>
    <source>
        <strain evidence="2 3">Comchoano-1</strain>
    </source>
</reference>
<dbReference type="PANTHER" id="PTHR22602">
    <property type="entry name" value="TRANSFERASE CAF17, MITOCHONDRIAL-RELATED"/>
    <property type="match status" value="1"/>
</dbReference>
<dbReference type="PANTHER" id="PTHR22602:SF0">
    <property type="entry name" value="TRANSFERASE CAF17, MITOCHONDRIAL-RELATED"/>
    <property type="match status" value="1"/>
</dbReference>
<accession>A0ABY5DK52</accession>
<dbReference type="RefSeq" id="WP_258568145.1">
    <property type="nucleotide sequence ID" value="NZ_CP092900.1"/>
</dbReference>
<organism evidence="2 3">
    <name type="scientific">Candidatus Comchoanobacter bicostacola</name>
    <dbReference type="NCBI Taxonomy" id="2919598"/>
    <lineage>
        <taxon>Bacteria</taxon>
        <taxon>Pseudomonadati</taxon>
        <taxon>Pseudomonadota</taxon>
        <taxon>Gammaproteobacteria</taxon>
        <taxon>Candidatus Comchoanobacterales</taxon>
        <taxon>Candidatus Comchoanobacteraceae</taxon>
        <taxon>Candidatus Comchoanobacter</taxon>
    </lineage>
</organism>
<proteinExistence type="predicted"/>
<dbReference type="EMBL" id="CP092900">
    <property type="protein sequence ID" value="UTC24362.1"/>
    <property type="molecule type" value="Genomic_DNA"/>
</dbReference>
<dbReference type="NCBIfam" id="TIGR03317">
    <property type="entry name" value="ygfZ_signature"/>
    <property type="match status" value="1"/>
</dbReference>
<dbReference type="Gene3D" id="3.30.1360.120">
    <property type="entry name" value="Probable tRNA modification gtpase trme, domain 1"/>
    <property type="match status" value="2"/>
</dbReference>
<dbReference type="InterPro" id="IPR017703">
    <property type="entry name" value="YgfZ/GCV_T_CS"/>
</dbReference>
<gene>
    <name evidence="2" type="ORF">MMH89_03905</name>
</gene>
<evidence type="ECO:0008006" key="4">
    <source>
        <dbReference type="Google" id="ProtNLM"/>
    </source>
</evidence>
<evidence type="ECO:0000313" key="2">
    <source>
        <dbReference type="EMBL" id="UTC24362.1"/>
    </source>
</evidence>
<keyword evidence="1" id="KW-0809">Transit peptide</keyword>
<dbReference type="Proteomes" id="UP001055955">
    <property type="component" value="Chromosome"/>
</dbReference>
<dbReference type="SUPFAM" id="SSF103025">
    <property type="entry name" value="Folate-binding domain"/>
    <property type="match status" value="1"/>
</dbReference>
<name>A0ABY5DK52_9GAMM</name>
<evidence type="ECO:0000256" key="1">
    <source>
        <dbReference type="ARBA" id="ARBA00022946"/>
    </source>
</evidence>
<protein>
    <recommendedName>
        <fullName evidence="4">Aminomethyltransferase folate-binding domain-containing protein</fullName>
    </recommendedName>
</protein>
<sequence>MICKLNTIQDKAPFIKLDFNSIQTKIKKRNTYKHIMLSQITISEGFDTIQRIITQDINTPSPVISCICNHQGKVTQRFWLSRKKTQLVLWIEEESQEQLLNALKHYDIQETLKIQDIKCVSHQSTEIISEENWPITLIKNKIITITPELINQHTPFALGLIEHNAICFEKGCFIGHEPIARVKYRGKSKKSLTYTQSKELPSTAVNCYHDGENYHSLSITLNQKAPHAL</sequence>
<dbReference type="InterPro" id="IPR027266">
    <property type="entry name" value="TrmE/GcvT-like"/>
</dbReference>